<dbReference type="PANTHER" id="PTHR24104">
    <property type="entry name" value="E3 UBIQUITIN-PROTEIN LIGASE NHLRC1-RELATED"/>
    <property type="match status" value="1"/>
</dbReference>
<organism evidence="4 5">
    <name type="scientific">Rotaria magnacalcarata</name>
    <dbReference type="NCBI Taxonomy" id="392030"/>
    <lineage>
        <taxon>Eukaryota</taxon>
        <taxon>Metazoa</taxon>
        <taxon>Spiralia</taxon>
        <taxon>Gnathifera</taxon>
        <taxon>Rotifera</taxon>
        <taxon>Eurotatoria</taxon>
        <taxon>Bdelloidea</taxon>
        <taxon>Philodinida</taxon>
        <taxon>Philodinidae</taxon>
        <taxon>Rotaria</taxon>
    </lineage>
</organism>
<proteinExistence type="predicted"/>
<evidence type="ECO:0000256" key="3">
    <source>
        <dbReference type="SAM" id="SignalP"/>
    </source>
</evidence>
<dbReference type="AlphaFoldDB" id="A0A816RAP6"/>
<dbReference type="Gene3D" id="2.120.10.30">
    <property type="entry name" value="TolB, C-terminal domain"/>
    <property type="match status" value="1"/>
</dbReference>
<feature type="repeat" description="NHL" evidence="2">
    <location>
        <begin position="200"/>
        <end position="236"/>
    </location>
</feature>
<keyword evidence="3" id="KW-0732">Signal</keyword>
<feature type="repeat" description="NHL" evidence="2">
    <location>
        <begin position="300"/>
        <end position="336"/>
    </location>
</feature>
<sequence length="370" mass="40014">MMTKSRTLFVFFFLLHILACASCYRTYDRDSLIATPCTETTWESNGKTVAGGNGPGSALNQLNSSYGIFVDSNRAIFVSDYLNHRVVKWDQGALSGTIYAGGLCGASNPDDLCFPSAITFNKAGTLFVAVQNDSSGSVMSLKKGDTLVETFITANTSIYGIAWDENEEYLYLGHHREHRVDKYTKNGEFVKTVAGGNGLGPALNQLDYPRGVAVDENGSVYVADSGNQRVVKWIANATQGVVVAGGKGLGNRTDQFNVPGGMIRDKNGTLYVVDELNHRVLCILESANNSVIIAGGHGQGSAFSQLNNPIYLAFDNEGSLYVSDWNNFRVQKFAKAATPPVAKAYVYNPSTWTLTVSILSLLVSSTNVFK</sequence>
<dbReference type="Gene3D" id="2.40.10.500">
    <property type="match status" value="1"/>
</dbReference>
<dbReference type="Proteomes" id="UP000663887">
    <property type="component" value="Unassembled WGS sequence"/>
</dbReference>
<dbReference type="InterPro" id="IPR050952">
    <property type="entry name" value="TRIM-NHL_E3_ligases"/>
</dbReference>
<evidence type="ECO:0000256" key="1">
    <source>
        <dbReference type="ARBA" id="ARBA00022737"/>
    </source>
</evidence>
<evidence type="ECO:0000313" key="4">
    <source>
        <dbReference type="EMBL" id="CAF2071061.1"/>
    </source>
</evidence>
<accession>A0A816RAP6</accession>
<evidence type="ECO:0000313" key="5">
    <source>
        <dbReference type="Proteomes" id="UP000663887"/>
    </source>
</evidence>
<feature type="signal peptide" evidence="3">
    <location>
        <begin position="1"/>
        <end position="23"/>
    </location>
</feature>
<dbReference type="GO" id="GO:0008270">
    <property type="term" value="F:zinc ion binding"/>
    <property type="evidence" value="ECO:0007669"/>
    <property type="project" value="UniProtKB-KW"/>
</dbReference>
<gene>
    <name evidence="4" type="ORF">XDN619_LOCUS12571</name>
</gene>
<feature type="chain" id="PRO_5032903690" evidence="3">
    <location>
        <begin position="24"/>
        <end position="370"/>
    </location>
</feature>
<dbReference type="PANTHER" id="PTHR24104:SF25">
    <property type="entry name" value="PROTEIN LIN-41"/>
    <property type="match status" value="1"/>
</dbReference>
<evidence type="ECO:0000256" key="2">
    <source>
        <dbReference type="PROSITE-ProRule" id="PRU00504"/>
    </source>
</evidence>
<dbReference type="SUPFAM" id="SSF101898">
    <property type="entry name" value="NHL repeat"/>
    <property type="match status" value="1"/>
</dbReference>
<dbReference type="InterPro" id="IPR001258">
    <property type="entry name" value="NHL_repeat"/>
</dbReference>
<protein>
    <submittedName>
        <fullName evidence="4">Uncharacterized protein</fullName>
    </submittedName>
</protein>
<dbReference type="Pfam" id="PF01436">
    <property type="entry name" value="NHL"/>
    <property type="match status" value="2"/>
</dbReference>
<keyword evidence="1" id="KW-0677">Repeat</keyword>
<dbReference type="EMBL" id="CAJNRG010004948">
    <property type="protein sequence ID" value="CAF2071061.1"/>
    <property type="molecule type" value="Genomic_DNA"/>
</dbReference>
<dbReference type="PROSITE" id="PS51125">
    <property type="entry name" value="NHL"/>
    <property type="match status" value="2"/>
</dbReference>
<reference evidence="4" key="1">
    <citation type="submission" date="2021-02" db="EMBL/GenBank/DDBJ databases">
        <authorList>
            <person name="Nowell W R."/>
        </authorList>
    </citation>
    <scope>NUCLEOTIDE SEQUENCE</scope>
</reference>
<dbReference type="CDD" id="cd05819">
    <property type="entry name" value="NHL"/>
    <property type="match status" value="1"/>
</dbReference>
<comment type="caution">
    <text evidence="4">The sequence shown here is derived from an EMBL/GenBank/DDBJ whole genome shotgun (WGS) entry which is preliminary data.</text>
</comment>
<dbReference type="InterPro" id="IPR011042">
    <property type="entry name" value="6-blade_b-propeller_TolB-like"/>
</dbReference>
<name>A0A816RAP6_9BILA</name>